<proteinExistence type="predicted"/>
<feature type="compositionally biased region" description="Low complexity" evidence="1">
    <location>
        <begin position="432"/>
        <end position="443"/>
    </location>
</feature>
<feature type="region of interest" description="Disordered" evidence="1">
    <location>
        <begin position="184"/>
        <end position="226"/>
    </location>
</feature>
<feature type="transmembrane region" description="Helical" evidence="2">
    <location>
        <begin position="742"/>
        <end position="761"/>
    </location>
</feature>
<feature type="region of interest" description="Disordered" evidence="1">
    <location>
        <begin position="259"/>
        <end position="289"/>
    </location>
</feature>
<accession>A0A9K3KE32</accession>
<gene>
    <name evidence="3" type="ORF">IV203_023382</name>
</gene>
<feature type="transmembrane region" description="Helical" evidence="2">
    <location>
        <begin position="138"/>
        <end position="163"/>
    </location>
</feature>
<feature type="compositionally biased region" description="Basic and acidic residues" evidence="1">
    <location>
        <begin position="185"/>
        <end position="216"/>
    </location>
</feature>
<protein>
    <recommendedName>
        <fullName evidence="5">Transmembrane protein</fullName>
    </recommendedName>
</protein>
<evidence type="ECO:0000256" key="2">
    <source>
        <dbReference type="SAM" id="Phobius"/>
    </source>
</evidence>
<feature type="region of interest" description="Disordered" evidence="1">
    <location>
        <begin position="353"/>
        <end position="393"/>
    </location>
</feature>
<name>A0A9K3KE32_9STRA</name>
<evidence type="ECO:0000313" key="4">
    <source>
        <dbReference type="Proteomes" id="UP000693970"/>
    </source>
</evidence>
<comment type="caution">
    <text evidence="3">The sequence shown here is derived from an EMBL/GenBank/DDBJ whole genome shotgun (WGS) entry which is preliminary data.</text>
</comment>
<dbReference type="OrthoDB" id="46402at2759"/>
<feature type="region of interest" description="Disordered" evidence="1">
    <location>
        <begin position="411"/>
        <end position="458"/>
    </location>
</feature>
<reference evidence="3" key="1">
    <citation type="journal article" date="2021" name="Sci. Rep.">
        <title>Diploid genomic architecture of Nitzschia inconspicua, an elite biomass production diatom.</title>
        <authorList>
            <person name="Oliver A."/>
            <person name="Podell S."/>
            <person name="Pinowska A."/>
            <person name="Traller J.C."/>
            <person name="Smith S.R."/>
            <person name="McClure R."/>
            <person name="Beliaev A."/>
            <person name="Bohutskyi P."/>
            <person name="Hill E.A."/>
            <person name="Rabines A."/>
            <person name="Zheng H."/>
            <person name="Allen L.Z."/>
            <person name="Kuo A."/>
            <person name="Grigoriev I.V."/>
            <person name="Allen A.E."/>
            <person name="Hazlebeck D."/>
            <person name="Allen E.E."/>
        </authorList>
    </citation>
    <scope>NUCLEOTIDE SEQUENCE</scope>
    <source>
        <strain evidence="3">Hildebrandi</strain>
    </source>
</reference>
<dbReference type="AlphaFoldDB" id="A0A9K3KE32"/>
<feature type="transmembrane region" description="Helical" evidence="2">
    <location>
        <begin position="773"/>
        <end position="797"/>
    </location>
</feature>
<dbReference type="Proteomes" id="UP000693970">
    <property type="component" value="Unassembled WGS sequence"/>
</dbReference>
<evidence type="ECO:0000256" key="1">
    <source>
        <dbReference type="SAM" id="MobiDB-lite"/>
    </source>
</evidence>
<feature type="transmembrane region" description="Helical" evidence="2">
    <location>
        <begin position="937"/>
        <end position="957"/>
    </location>
</feature>
<evidence type="ECO:0008006" key="5">
    <source>
        <dbReference type="Google" id="ProtNLM"/>
    </source>
</evidence>
<reference evidence="3" key="2">
    <citation type="submission" date="2021-04" db="EMBL/GenBank/DDBJ databases">
        <authorList>
            <person name="Podell S."/>
        </authorList>
    </citation>
    <scope>NUCLEOTIDE SEQUENCE</scope>
    <source>
        <strain evidence="3">Hildebrandi</strain>
    </source>
</reference>
<dbReference type="EMBL" id="JAGRRH010000026">
    <property type="protein sequence ID" value="KAG7341430.1"/>
    <property type="molecule type" value="Genomic_DNA"/>
</dbReference>
<keyword evidence="2" id="KW-0472">Membrane</keyword>
<evidence type="ECO:0000313" key="3">
    <source>
        <dbReference type="EMBL" id="KAG7341430.1"/>
    </source>
</evidence>
<sequence>MDSDVDPSDLLLLNDELLLLLGENSTLFDLENALDLLNMHNENSTIVIDLSNVTVTPNDTTLLEYYFESSTLPPYLDECPVATQTFQDEIDWRGHFDEVPFVNTRAIRIAHFGPQRFGRPSNIELLWRSTYHSDRKDYIMGIAATCITLLVLFCIWLIVLLVLKYLGPGRVTFWSGRFPPLPENRTVEMEKQDDTQEDNVDKGSSTDDNLHAKSDEGESETFKSTIQQSVASNNCEDLLDDEVKRKVRTDEEGILVERIDTDTKDRAPSSSLSEVVDLSPASRNKSEEFETTVADRDVIDISGMKDEALDSRNLHRQDIVSSFVQRIQNPFALFDPFLLQHCNSLWTEEQQLKQREQEQRQQSDLAFDSGTFIQEPQRIGDVKNDDNTSNSFIPKRAGQIWRDIHNMFSVRIPPDSEDDSSNHSSYREPSQHRLSSSLRSMEMSSHRDDGRELSIPDESSTDFFRKEESIVNRDIVNNSFTTPKEEEYPNDNIVNVEKTETSDRRKPSTTRLSSIFFSAKDEPSHEMSLSKKDTMEDDAIVPVDEDHFVQSCAIAHGRQRRQLRFSQAVVVLSGVGIIITSILMAFSGVNGLLKTMNESIKLLDHVDGLASQGIVMIDDVIRVVGKTENHTGNALDNSAIYQLLVETEGEICGGVAVEQVCRIWADQSGVVSAQRCLNEWGRTNELLRLAFRESFRIANDGLQAMLLNLEGVRNDLLSMSQYIYGVEKSIKNFQWAFGVARALNLILALLCVLILLGIFCHKWSRLTRCLQSWITIPLFCTLVLLSFVFSLVCILLSTTLADFCINGPDSRVLSIADLLKEDITDIIHDFAIYYVKQCPLELLPESYTFYMRLAWTFVSGLVRFAELLVLAQDPVTEYCRLGDQDAILQVSALFQELACDLSVLLADTIVFFQCQNWFPLYEQGVYNAMCYSGTSSIVWIAITQVMTVVFAAVMLTFRVGFAKLPEAGDETTQSNGGGSSAEIDSKVDGSI</sequence>
<organism evidence="3 4">
    <name type="scientific">Nitzschia inconspicua</name>
    <dbReference type="NCBI Taxonomy" id="303405"/>
    <lineage>
        <taxon>Eukaryota</taxon>
        <taxon>Sar</taxon>
        <taxon>Stramenopiles</taxon>
        <taxon>Ochrophyta</taxon>
        <taxon>Bacillariophyta</taxon>
        <taxon>Bacillariophyceae</taxon>
        <taxon>Bacillariophycidae</taxon>
        <taxon>Bacillariales</taxon>
        <taxon>Bacillariaceae</taxon>
        <taxon>Nitzschia</taxon>
    </lineage>
</organism>
<feature type="transmembrane region" description="Helical" evidence="2">
    <location>
        <begin position="568"/>
        <end position="589"/>
    </location>
</feature>
<feature type="region of interest" description="Disordered" evidence="1">
    <location>
        <begin position="968"/>
        <end position="991"/>
    </location>
</feature>
<keyword evidence="2" id="KW-0812">Transmembrane</keyword>
<feature type="compositionally biased region" description="Basic and acidic residues" evidence="1">
    <location>
        <begin position="444"/>
        <end position="454"/>
    </location>
</feature>
<keyword evidence="2" id="KW-1133">Transmembrane helix</keyword>
<keyword evidence="4" id="KW-1185">Reference proteome</keyword>